<sequence length="555" mass="65423">MISIVTAYYNRKELFKRTLESIKLQNYQGNFEVIAVDDGSKEEERLEDLTLKYPFLKVIRLDPDKKWYQNSCIPFNIGFNAAKGDQIILQNPECFHLGNILEYTDKNLKDNIYLSFACFSLDKEVTDNLNEIIKAPERIKQNIQENDHIVTKDGDAGWYNHSTHRPEAYHFCTAITKKDLDSLGGFSELLSLGIAFDDNDFVWRVKRKGMKITFVDSEIILHQNHYSPNSTSYQNRVNKELLFEKNRKIFNNIIQKNGYQANRFLKNVPFNMKACIIPMLIFILKLKNYLKENTKGIRKYVSFIKSLMNNPVLRSQYFEPKKIPIIIINYNQLFYLKQQIDFYLKRGFKNIVVIDNQSTYPPLLEYYKEIKDKITIEYQEENAGHLVFFKSPVLQKKYSKGYYIVTDADIIPNDQLPEKFMRILINKLFKYSGRITKIGFALRLDDIPESYPLKKNVLNWESQFWQKEVEKDMFFADIDTTFALYTPNYIPDTSKRIFMNAIRMAADFTCTHGGWYLDINNLSDEQRFYINTSSNSNSWKVDEKGKLDGNYKNIY</sequence>
<dbReference type="Pfam" id="PF00535">
    <property type="entry name" value="Glycos_transf_2"/>
    <property type="match status" value="1"/>
</dbReference>
<proteinExistence type="predicted"/>
<dbReference type="Gene3D" id="3.90.550.10">
    <property type="entry name" value="Spore Coat Polysaccharide Biosynthesis Protein SpsA, Chain A"/>
    <property type="match status" value="1"/>
</dbReference>
<dbReference type="SUPFAM" id="SSF53448">
    <property type="entry name" value="Nucleotide-diphospho-sugar transferases"/>
    <property type="match status" value="2"/>
</dbReference>
<comment type="caution">
    <text evidence="2">The sequence shown here is derived from an EMBL/GenBank/DDBJ whole genome shotgun (WGS) entry which is preliminary data.</text>
</comment>
<dbReference type="RefSeq" id="WP_169233938.1">
    <property type="nucleotide sequence ID" value="NZ_JABBGI010000006.1"/>
</dbReference>
<feature type="domain" description="Glycosyltransferase 2-like" evidence="1">
    <location>
        <begin position="3"/>
        <end position="102"/>
    </location>
</feature>
<dbReference type="GO" id="GO:0016740">
    <property type="term" value="F:transferase activity"/>
    <property type="evidence" value="ECO:0007669"/>
    <property type="project" value="UniProtKB-KW"/>
</dbReference>
<dbReference type="Proteomes" id="UP000544054">
    <property type="component" value="Unassembled WGS sequence"/>
</dbReference>
<dbReference type="PANTHER" id="PTHR43685">
    <property type="entry name" value="GLYCOSYLTRANSFERASE"/>
    <property type="match status" value="1"/>
</dbReference>
<dbReference type="CDD" id="cd00761">
    <property type="entry name" value="Glyco_tranf_GTA_type"/>
    <property type="match status" value="2"/>
</dbReference>
<dbReference type="InterPro" id="IPR001173">
    <property type="entry name" value="Glyco_trans_2-like"/>
</dbReference>
<evidence type="ECO:0000259" key="1">
    <source>
        <dbReference type="Pfam" id="PF00535"/>
    </source>
</evidence>
<gene>
    <name evidence="2" type="ORF">HHL23_06175</name>
</gene>
<evidence type="ECO:0000313" key="3">
    <source>
        <dbReference type="Proteomes" id="UP000544054"/>
    </source>
</evidence>
<dbReference type="PANTHER" id="PTHR43685:SF2">
    <property type="entry name" value="GLYCOSYLTRANSFERASE 2-LIKE DOMAIN-CONTAINING PROTEIN"/>
    <property type="match status" value="1"/>
</dbReference>
<protein>
    <submittedName>
        <fullName evidence="2">Glycosyltransferase family 2 protein</fullName>
    </submittedName>
</protein>
<dbReference type="AlphaFoldDB" id="A0A7Y0ALB6"/>
<name>A0A7Y0ALB6_9FLAO</name>
<accession>A0A7Y0ALB6</accession>
<dbReference type="InterPro" id="IPR029044">
    <property type="entry name" value="Nucleotide-diphossugar_trans"/>
</dbReference>
<evidence type="ECO:0000313" key="2">
    <source>
        <dbReference type="EMBL" id="NML69379.1"/>
    </source>
</evidence>
<keyword evidence="2" id="KW-0808">Transferase</keyword>
<keyword evidence="3" id="KW-1185">Reference proteome</keyword>
<reference evidence="2 3" key="1">
    <citation type="submission" date="2020-04" db="EMBL/GenBank/DDBJ databases">
        <title>Chryseobacterium sp. RP-3-3 sp. nov., isolated from Jeju soil.</title>
        <authorList>
            <person name="Dahal R.H."/>
        </authorList>
    </citation>
    <scope>NUCLEOTIDE SEQUENCE [LARGE SCALE GENOMIC DNA]</scope>
    <source>
        <strain evidence="2 3">RP-3-3</strain>
    </source>
</reference>
<dbReference type="InterPro" id="IPR050834">
    <property type="entry name" value="Glycosyltransf_2"/>
</dbReference>
<organism evidence="2 3">
    <name type="scientific">Chryseobacterium antibioticum</name>
    <dbReference type="NCBI Taxonomy" id="2728847"/>
    <lineage>
        <taxon>Bacteria</taxon>
        <taxon>Pseudomonadati</taxon>
        <taxon>Bacteroidota</taxon>
        <taxon>Flavobacteriia</taxon>
        <taxon>Flavobacteriales</taxon>
        <taxon>Weeksellaceae</taxon>
        <taxon>Chryseobacterium group</taxon>
        <taxon>Chryseobacterium</taxon>
    </lineage>
</organism>
<dbReference type="EMBL" id="JABBGI010000006">
    <property type="protein sequence ID" value="NML69379.1"/>
    <property type="molecule type" value="Genomic_DNA"/>
</dbReference>